<proteinExistence type="predicted"/>
<protein>
    <submittedName>
        <fullName evidence="1">Uncharacterized protein</fullName>
    </submittedName>
</protein>
<organism evidence="1 2">
    <name type="scientific">Xylona heveae (strain CBS 132557 / TC161)</name>
    <dbReference type="NCBI Taxonomy" id="1328760"/>
    <lineage>
        <taxon>Eukaryota</taxon>
        <taxon>Fungi</taxon>
        <taxon>Dikarya</taxon>
        <taxon>Ascomycota</taxon>
        <taxon>Pezizomycotina</taxon>
        <taxon>Xylonomycetes</taxon>
        <taxon>Xylonales</taxon>
        <taxon>Xylonaceae</taxon>
        <taxon>Xylona</taxon>
    </lineage>
</organism>
<name>A0A165HHV8_XYLHT</name>
<accession>A0A165HHV8</accession>
<dbReference type="InParanoid" id="A0A165HHV8"/>
<dbReference type="GeneID" id="28897525"/>
<dbReference type="RefSeq" id="XP_018189096.1">
    <property type="nucleotide sequence ID" value="XM_018332388.1"/>
</dbReference>
<keyword evidence="2" id="KW-1185">Reference proteome</keyword>
<gene>
    <name evidence="1" type="ORF">L228DRAFT_246323</name>
</gene>
<evidence type="ECO:0000313" key="1">
    <source>
        <dbReference type="EMBL" id="KZF23541.1"/>
    </source>
</evidence>
<dbReference type="EMBL" id="KV407457">
    <property type="protein sequence ID" value="KZF23541.1"/>
    <property type="molecule type" value="Genomic_DNA"/>
</dbReference>
<dbReference type="Proteomes" id="UP000076632">
    <property type="component" value="Unassembled WGS sequence"/>
</dbReference>
<dbReference type="AlphaFoldDB" id="A0A165HHV8"/>
<evidence type="ECO:0000313" key="2">
    <source>
        <dbReference type="Proteomes" id="UP000076632"/>
    </source>
</evidence>
<sequence length="56" mass="6223">MSILVTFSVTVPAVKVGLFTSCNFTLYWGDLATPWMASRLHPLAHPPFRTHSFSVS</sequence>
<reference evidence="1 2" key="1">
    <citation type="journal article" date="2016" name="Fungal Biol.">
        <title>The genome of Xylona heveae provides a window into fungal endophytism.</title>
        <authorList>
            <person name="Gazis R."/>
            <person name="Kuo A."/>
            <person name="Riley R."/>
            <person name="LaButti K."/>
            <person name="Lipzen A."/>
            <person name="Lin J."/>
            <person name="Amirebrahimi M."/>
            <person name="Hesse C.N."/>
            <person name="Spatafora J.W."/>
            <person name="Henrissat B."/>
            <person name="Hainaut M."/>
            <person name="Grigoriev I.V."/>
            <person name="Hibbett D.S."/>
        </authorList>
    </citation>
    <scope>NUCLEOTIDE SEQUENCE [LARGE SCALE GENOMIC DNA]</scope>
    <source>
        <strain evidence="1 2">TC161</strain>
    </source>
</reference>